<dbReference type="GO" id="GO:0006744">
    <property type="term" value="P:ubiquinone biosynthetic process"/>
    <property type="evidence" value="ECO:0007669"/>
    <property type="project" value="TreeGrafter"/>
</dbReference>
<evidence type="ECO:0000256" key="2">
    <source>
        <dbReference type="ARBA" id="ARBA00009670"/>
    </source>
</evidence>
<dbReference type="CDD" id="cd13970">
    <property type="entry name" value="ABC1_ADCK3"/>
    <property type="match status" value="1"/>
</dbReference>
<comment type="pathway">
    <text evidence="1">Cofactor biosynthesis; ubiquinone biosynthesis.</text>
</comment>
<protein>
    <recommendedName>
        <fullName evidence="7">ABC1 atypical kinase-like domain-containing protein</fullName>
    </recommendedName>
</protein>
<dbReference type="EMBL" id="JAODUO010000066">
    <property type="protein sequence ID" value="KAK2190859.1"/>
    <property type="molecule type" value="Genomic_DNA"/>
</dbReference>
<proteinExistence type="inferred from homology"/>
<gene>
    <name evidence="8" type="ORF">NP493_66g05012</name>
</gene>
<evidence type="ECO:0000256" key="6">
    <source>
        <dbReference type="SAM" id="MobiDB-lite"/>
    </source>
</evidence>
<keyword evidence="5" id="KW-0067">ATP-binding</keyword>
<dbReference type="SUPFAM" id="SSF56112">
    <property type="entry name" value="Protein kinase-like (PK-like)"/>
    <property type="match status" value="1"/>
</dbReference>
<feature type="compositionally biased region" description="Basic and acidic residues" evidence="6">
    <location>
        <begin position="151"/>
        <end position="164"/>
    </location>
</feature>
<organism evidence="8 9">
    <name type="scientific">Ridgeia piscesae</name>
    <name type="common">Tubeworm</name>
    <dbReference type="NCBI Taxonomy" id="27915"/>
    <lineage>
        <taxon>Eukaryota</taxon>
        <taxon>Metazoa</taxon>
        <taxon>Spiralia</taxon>
        <taxon>Lophotrochozoa</taxon>
        <taxon>Annelida</taxon>
        <taxon>Polychaeta</taxon>
        <taxon>Sedentaria</taxon>
        <taxon>Canalipalpata</taxon>
        <taxon>Sabellida</taxon>
        <taxon>Siboglinidae</taxon>
        <taxon>Ridgeia</taxon>
    </lineage>
</organism>
<keyword evidence="9" id="KW-1185">Reference proteome</keyword>
<keyword evidence="3" id="KW-0808">Transferase</keyword>
<evidence type="ECO:0000256" key="3">
    <source>
        <dbReference type="ARBA" id="ARBA00022679"/>
    </source>
</evidence>
<sequence length="660" mass="73949">MAWSSDLFALMRGLEKVMQALASHQRAECSRMWLNSSMRSAVHDCSSKVEDKISDVLVRQDSVKGNISDAIEKASSVLRENVQEKAAAVAEKMKNPGQQIFGFAATADSPSSTKPNFMSMPNPFSSEATSASSGGRQHVHSEQPVTQDSVPRTEENAPRTDDIQPKFGTATKPVDDHVAAARVSQSRTQHRSKAAKPIRPTLTQKLNEKSRERKVPGSRIGRLMSFGSLAAGLGFGALAEVTRRGLGIKKEDSVFSAVEKNPFMTEANVERIVNTLCRVRGAALKLGQMISIQDDSFINPELKMIFDRVRQSADFMPSWQMERVISSELGPDWKDQLQSFDDKPFAAASIGQVHRGVLLDGRPVAMKIQYPGVASSIDSDINNLMTVLNVWKILPDGLYAEKAMEVARKELRYECDYEREARASTRFRELMKDDPVFYVPEVIESLSRKQVLTTELVSGVSLDKLMTADQDTRSWACENMMRLCLQELFVFHIMQTDPNWSNFLYDAETERISLLDFGATRAYSRRFTDDYIRVIMAAAVGDRDTVLEGSRKLGFLTGYESKVMEKAHIDAVMILGEPFASDNPFNFGNQTTAKRIQELIPVLLKHRLVPPPEESYSLHRKLSGAFLLSTKLSAVMSMRGLFYDIYKNFEFGREDDPNPF</sequence>
<feature type="region of interest" description="Disordered" evidence="6">
    <location>
        <begin position="106"/>
        <end position="172"/>
    </location>
</feature>
<dbReference type="PANTHER" id="PTHR43851">
    <property type="match status" value="1"/>
</dbReference>
<dbReference type="Pfam" id="PF03109">
    <property type="entry name" value="ABC1"/>
    <property type="match status" value="1"/>
</dbReference>
<evidence type="ECO:0000313" key="9">
    <source>
        <dbReference type="Proteomes" id="UP001209878"/>
    </source>
</evidence>
<reference evidence="8" key="1">
    <citation type="journal article" date="2023" name="Mol. Biol. Evol.">
        <title>Third-Generation Sequencing Reveals the Adaptive Role of the Epigenome in Three Deep-Sea Polychaetes.</title>
        <authorList>
            <person name="Perez M."/>
            <person name="Aroh O."/>
            <person name="Sun Y."/>
            <person name="Lan Y."/>
            <person name="Juniper S.K."/>
            <person name="Young C.R."/>
            <person name="Angers B."/>
            <person name="Qian P.Y."/>
        </authorList>
    </citation>
    <scope>NUCLEOTIDE SEQUENCE</scope>
    <source>
        <strain evidence="8">R07B-5</strain>
    </source>
</reference>
<evidence type="ECO:0000256" key="1">
    <source>
        <dbReference type="ARBA" id="ARBA00004749"/>
    </source>
</evidence>
<comment type="similarity">
    <text evidence="2">Belongs to the protein kinase superfamily. ADCK protein kinase family.</text>
</comment>
<evidence type="ECO:0000256" key="5">
    <source>
        <dbReference type="ARBA" id="ARBA00022840"/>
    </source>
</evidence>
<dbReference type="GO" id="GO:0005524">
    <property type="term" value="F:ATP binding"/>
    <property type="evidence" value="ECO:0007669"/>
    <property type="project" value="UniProtKB-KW"/>
</dbReference>
<keyword evidence="4" id="KW-0547">Nucleotide-binding</keyword>
<accession>A0AAD9P9S2</accession>
<dbReference type="Gene3D" id="1.10.510.10">
    <property type="entry name" value="Transferase(Phosphotransferase) domain 1"/>
    <property type="match status" value="1"/>
</dbReference>
<dbReference type="PANTHER" id="PTHR43851:SF3">
    <property type="entry name" value="COENZYME Q8"/>
    <property type="match status" value="1"/>
</dbReference>
<dbReference type="GO" id="GO:0016740">
    <property type="term" value="F:transferase activity"/>
    <property type="evidence" value="ECO:0007669"/>
    <property type="project" value="UniProtKB-KW"/>
</dbReference>
<dbReference type="InterPro" id="IPR004147">
    <property type="entry name" value="ABC1_dom"/>
</dbReference>
<dbReference type="InterPro" id="IPR051409">
    <property type="entry name" value="Atypical_kinase_ADCK"/>
</dbReference>
<name>A0AAD9P9S2_RIDPI</name>
<dbReference type="InterPro" id="IPR034646">
    <property type="entry name" value="ADCK3_dom"/>
</dbReference>
<dbReference type="InterPro" id="IPR011009">
    <property type="entry name" value="Kinase-like_dom_sf"/>
</dbReference>
<evidence type="ECO:0000313" key="8">
    <source>
        <dbReference type="EMBL" id="KAK2190859.1"/>
    </source>
</evidence>
<comment type="caution">
    <text evidence="8">The sequence shown here is derived from an EMBL/GenBank/DDBJ whole genome shotgun (WGS) entry which is preliminary data.</text>
</comment>
<evidence type="ECO:0000259" key="7">
    <source>
        <dbReference type="Pfam" id="PF03109"/>
    </source>
</evidence>
<feature type="domain" description="ABC1 atypical kinase-like" evidence="7">
    <location>
        <begin position="309"/>
        <end position="548"/>
    </location>
</feature>
<evidence type="ECO:0000256" key="4">
    <source>
        <dbReference type="ARBA" id="ARBA00022741"/>
    </source>
</evidence>
<dbReference type="AlphaFoldDB" id="A0AAD9P9S2"/>
<feature type="compositionally biased region" description="Polar residues" evidence="6">
    <location>
        <begin position="122"/>
        <end position="135"/>
    </location>
</feature>
<dbReference type="Proteomes" id="UP001209878">
    <property type="component" value="Unassembled WGS sequence"/>
</dbReference>